<dbReference type="InterPro" id="IPR014718">
    <property type="entry name" value="GH-type_carb-bd"/>
</dbReference>
<dbReference type="STRING" id="3218.A0A2K1KHK7"/>
<dbReference type="PaxDb" id="3218-PP1S117_149V6.1"/>
<evidence type="ECO:0000256" key="7">
    <source>
        <dbReference type="ARBA" id="ARBA00023239"/>
    </source>
</evidence>
<dbReference type="AlphaFoldDB" id="A0A2K1KHK7"/>
<evidence type="ECO:0000313" key="11">
    <source>
        <dbReference type="EnsemblPlants" id="Pp3c6_29380V3.1"/>
    </source>
</evidence>
<dbReference type="GeneID" id="112283301"/>
<dbReference type="InterPro" id="IPR013784">
    <property type="entry name" value="Carb-bd-like_fold"/>
</dbReference>
<dbReference type="EMBL" id="ABEU02000006">
    <property type="protein sequence ID" value="PNR53262.1"/>
    <property type="molecule type" value="Genomic_DNA"/>
</dbReference>
<dbReference type="OrthoDB" id="2130367at2759"/>
<dbReference type="EnsemblPlants" id="Pp3c6_29380V3.1">
    <property type="protein sequence ID" value="Pp3c6_29380V3.1"/>
    <property type="gene ID" value="Pp3c6_29380"/>
</dbReference>
<dbReference type="InterPro" id="IPR008979">
    <property type="entry name" value="Galactose-bd-like_sf"/>
</dbReference>
<dbReference type="CDD" id="cd10320">
    <property type="entry name" value="RGL4_N"/>
    <property type="match status" value="1"/>
</dbReference>
<dbReference type="Gene3D" id="2.70.98.10">
    <property type="match status" value="1"/>
</dbReference>
<evidence type="ECO:0000256" key="6">
    <source>
        <dbReference type="ARBA" id="ARBA00022729"/>
    </source>
</evidence>
<organism evidence="10">
    <name type="scientific">Physcomitrium patens</name>
    <name type="common">Spreading-leaved earth moss</name>
    <name type="synonym">Physcomitrella patens</name>
    <dbReference type="NCBI Taxonomy" id="3218"/>
    <lineage>
        <taxon>Eukaryota</taxon>
        <taxon>Viridiplantae</taxon>
        <taxon>Streptophyta</taxon>
        <taxon>Embryophyta</taxon>
        <taxon>Bryophyta</taxon>
        <taxon>Bryophytina</taxon>
        <taxon>Bryopsida</taxon>
        <taxon>Funariidae</taxon>
        <taxon>Funariales</taxon>
        <taxon>Funariaceae</taxon>
        <taxon>Physcomitrium</taxon>
    </lineage>
</organism>
<reference evidence="11" key="3">
    <citation type="submission" date="2020-12" db="UniProtKB">
        <authorList>
            <consortium name="EnsemblPlants"/>
        </authorList>
    </citation>
    <scope>IDENTIFICATION</scope>
</reference>
<dbReference type="CDD" id="cd10317">
    <property type="entry name" value="RGL4_C"/>
    <property type="match status" value="1"/>
</dbReference>
<evidence type="ECO:0000259" key="8">
    <source>
        <dbReference type="Pfam" id="PF14683"/>
    </source>
</evidence>
<accession>A0A2K1KHK7</accession>
<dbReference type="InterPro" id="IPR051850">
    <property type="entry name" value="Polysacch_Lyase_4"/>
</dbReference>
<dbReference type="GO" id="GO:0030246">
    <property type="term" value="F:carbohydrate binding"/>
    <property type="evidence" value="ECO:0007669"/>
    <property type="project" value="InterPro"/>
</dbReference>
<proteinExistence type="inferred from homology"/>
<dbReference type="EnsemblPlants" id="Pp3c6_29380V3.3">
    <property type="protein sequence ID" value="Pp3c6_29380V3.3"/>
    <property type="gene ID" value="Pp3c6_29380"/>
</dbReference>
<dbReference type="PANTHER" id="PTHR32018:SF1">
    <property type="entry name" value="RHAMNOGALACTURONAN ENDOLYASE"/>
    <property type="match status" value="1"/>
</dbReference>
<dbReference type="Gramene" id="Pp3c6_29380V3.3">
    <property type="protein sequence ID" value="Pp3c6_29380V3.3"/>
    <property type="gene ID" value="Pp3c6_29380"/>
</dbReference>
<feature type="domain" description="Rhamnogalacturonan lyase" evidence="9">
    <location>
        <begin position="403"/>
        <end position="474"/>
    </location>
</feature>
<dbReference type="CDD" id="cd10316">
    <property type="entry name" value="RGL4_M"/>
    <property type="match status" value="1"/>
</dbReference>
<evidence type="ECO:0000313" key="12">
    <source>
        <dbReference type="Proteomes" id="UP000006727"/>
    </source>
</evidence>
<dbReference type="RefSeq" id="XP_024377610.1">
    <property type="nucleotide sequence ID" value="XM_024521842.2"/>
</dbReference>
<evidence type="ECO:0000256" key="2">
    <source>
        <dbReference type="ARBA" id="ARBA00004613"/>
    </source>
</evidence>
<dbReference type="SUPFAM" id="SSF49452">
    <property type="entry name" value="Starch-binding domain-like"/>
    <property type="match status" value="1"/>
</dbReference>
<dbReference type="Gramene" id="Pp3c6_29380V3.2">
    <property type="protein sequence ID" value="Pp3c6_29380V3.2"/>
    <property type="gene ID" value="Pp3c6_29380"/>
</dbReference>
<keyword evidence="12" id="KW-1185">Reference proteome</keyword>
<dbReference type="OMA" id="ATWYLGN"/>
<feature type="domain" description="Rhamnogalacturonan lyase" evidence="8">
    <location>
        <begin position="490"/>
        <end position="679"/>
    </location>
</feature>
<dbReference type="EnsemblPlants" id="Pp3c6_29380V3.2">
    <property type="protein sequence ID" value="Pp3c6_29380V3.2"/>
    <property type="gene ID" value="Pp3c6_29380"/>
</dbReference>
<evidence type="ECO:0000256" key="5">
    <source>
        <dbReference type="ARBA" id="ARBA00022525"/>
    </source>
</evidence>
<keyword evidence="5" id="KW-0964">Secreted</keyword>
<dbReference type="SUPFAM" id="SSF74650">
    <property type="entry name" value="Galactose mutarotase-like"/>
    <property type="match status" value="1"/>
</dbReference>
<dbReference type="InterPro" id="IPR011013">
    <property type="entry name" value="Gal_mutarotase_sf_dom"/>
</dbReference>
<sequence length="693" mass="78179">MFRGIRKFVHELKEDILHDHDHPHACEQPHIAQQPHIPHHPHTSYSPHASGFIGASISLVEQDKYVILDNGIVEMTLTKPGGIVTCVKYGGIENLLETHNKETNRGYWDLNWSPVGGRDTFDVISGTSFSVVYKDDNRVEVSFYRPYDPNCGGIPVNIDKRFVLLRGVSGFYTYGIYDRPCGWPAFNFNQNRVTFKLQKDKFHFMAVADDRQRVMPCPEDLTPTRCEQLAYPEAHVLTDPVDPDLCGEVDDKYQYTMDNKDMKVHGWASDDPRVGWWIISPSNEFRNGGPTKQNLTSHVGPTCLAVFQGAHYAGSDLNPGFEEGEPWEKVFGPVFIYLNSAPPGTPHSALWENAKAQAAEEESAWPYSWAGSPAFLKAEERGTLSGRLLVSDPFQPPYTWGAKDAYLGLAAPGEAGSWQTESKGYQFWTQADADGCFCIRNIRPGVYDLYGWVPGVPGDFKYAQGSIHIQPGAVVDVSDITYSSPRDGPTVWEIGFPDRTAKGFFVPDANPKYANKLFLNHPEKWRQYGLWERYTDLYPTEDLVYTVGQSDWRKDWFFAHLTRMNPDGTYSPTTWEIRFELPDVVTGIPYKLRIASAAANVGAIQVFVNNMDRTKKPLFDTMQYGKDNAVARHGIHGLYKLWNIDVDSNLLQAGPNVIYLTQRKATGPFNAIMYDYLRLEAPVRGCHSDVDSD</sequence>
<dbReference type="Gramene" id="Pp3c6_29380V3.1">
    <property type="protein sequence ID" value="Pp3c6_29380V3.1"/>
    <property type="gene ID" value="Pp3c6_29380"/>
</dbReference>
<dbReference type="InterPro" id="IPR029413">
    <property type="entry name" value="RG-lyase_II"/>
</dbReference>
<dbReference type="Pfam" id="PF06045">
    <property type="entry name" value="Rhamnogal_lyase"/>
    <property type="match status" value="1"/>
</dbReference>
<dbReference type="GO" id="GO:0102210">
    <property type="term" value="F:rhamnogalacturonan endolyase activity"/>
    <property type="evidence" value="ECO:0007669"/>
    <property type="project" value="UniProtKB-EC"/>
</dbReference>
<evidence type="ECO:0000256" key="3">
    <source>
        <dbReference type="ARBA" id="ARBA00010418"/>
    </source>
</evidence>
<dbReference type="Proteomes" id="UP000006727">
    <property type="component" value="Chromosome 6"/>
</dbReference>
<dbReference type="Gene3D" id="2.60.120.260">
    <property type="entry name" value="Galactose-binding domain-like"/>
    <property type="match status" value="1"/>
</dbReference>
<dbReference type="Pfam" id="PF14686">
    <property type="entry name" value="fn3_3"/>
    <property type="match status" value="1"/>
</dbReference>
<dbReference type="SUPFAM" id="SSF49785">
    <property type="entry name" value="Galactose-binding domain-like"/>
    <property type="match status" value="1"/>
</dbReference>
<dbReference type="GO" id="GO:0005975">
    <property type="term" value="P:carbohydrate metabolic process"/>
    <property type="evidence" value="ECO:0007669"/>
    <property type="project" value="InterPro"/>
</dbReference>
<dbReference type="InterPro" id="IPR029411">
    <property type="entry name" value="RG-lyase_III"/>
</dbReference>
<evidence type="ECO:0000256" key="4">
    <source>
        <dbReference type="ARBA" id="ARBA00012437"/>
    </source>
</evidence>
<evidence type="ECO:0000259" key="9">
    <source>
        <dbReference type="Pfam" id="PF14686"/>
    </source>
</evidence>
<dbReference type="EC" id="4.2.2.23" evidence="4"/>
<name>A0A2K1KHK7_PHYPA</name>
<dbReference type="EnsemblPlants" id="Pp3c6_29380V3.4">
    <property type="protein sequence ID" value="Pp3c6_29380V3.4"/>
    <property type="gene ID" value="Pp3c6_29380"/>
</dbReference>
<protein>
    <recommendedName>
        <fullName evidence="4">rhamnogalacturonan endolyase</fullName>
        <ecNumber evidence="4">4.2.2.23</ecNumber>
    </recommendedName>
</protein>
<dbReference type="Gene3D" id="2.60.40.1120">
    <property type="entry name" value="Carboxypeptidase-like, regulatory domain"/>
    <property type="match status" value="1"/>
</dbReference>
<dbReference type="InterPro" id="IPR010325">
    <property type="entry name" value="Rhamnogal_lyase"/>
</dbReference>
<evidence type="ECO:0000313" key="10">
    <source>
        <dbReference type="EMBL" id="PNR53262.1"/>
    </source>
</evidence>
<comment type="similarity">
    <text evidence="3">Belongs to the polysaccharide lyase 4 family.</text>
</comment>
<gene>
    <name evidence="11" type="primary">LOC112283301</name>
    <name evidence="10" type="ORF">PHYPA_009638</name>
</gene>
<evidence type="ECO:0000256" key="1">
    <source>
        <dbReference type="ARBA" id="ARBA00001324"/>
    </source>
</evidence>
<dbReference type="PANTHER" id="PTHR32018">
    <property type="entry name" value="RHAMNOGALACTURONATE LYASE FAMILY PROTEIN"/>
    <property type="match status" value="1"/>
</dbReference>
<dbReference type="GO" id="GO:0005576">
    <property type="term" value="C:extracellular region"/>
    <property type="evidence" value="ECO:0007669"/>
    <property type="project" value="UniProtKB-SubCell"/>
</dbReference>
<comment type="catalytic activity">
    <reaction evidence="1">
        <text>Endotype eliminative cleavage of L-alpha-rhamnopyranosyl-(1-&gt;4)-alpha-D-galactopyranosyluronic acid bonds of rhamnogalacturonan I domains in ramified hairy regions of pectin leaving L-rhamnopyranose at the reducing end and 4-deoxy-4,5-unsaturated D-galactopyranosyluronic acid at the non-reducing end.</text>
        <dbReference type="EC" id="4.2.2.23"/>
    </reaction>
</comment>
<dbReference type="Pfam" id="PF14683">
    <property type="entry name" value="CBM-like"/>
    <property type="match status" value="1"/>
</dbReference>
<keyword evidence="6" id="KW-0732">Signal</keyword>
<dbReference type="RefSeq" id="XP_024377609.1">
    <property type="nucleotide sequence ID" value="XM_024521841.2"/>
</dbReference>
<dbReference type="Gramene" id="Pp3c6_29380V3.4">
    <property type="protein sequence ID" value="Pp3c6_29380V3.4"/>
    <property type="gene ID" value="Pp3c6_29380"/>
</dbReference>
<reference evidence="10 12" key="1">
    <citation type="journal article" date="2008" name="Science">
        <title>The Physcomitrella genome reveals evolutionary insights into the conquest of land by plants.</title>
        <authorList>
            <person name="Rensing S."/>
            <person name="Lang D."/>
            <person name="Zimmer A."/>
            <person name="Terry A."/>
            <person name="Salamov A."/>
            <person name="Shapiro H."/>
            <person name="Nishiyama T."/>
            <person name="Perroud P.-F."/>
            <person name="Lindquist E."/>
            <person name="Kamisugi Y."/>
            <person name="Tanahashi T."/>
            <person name="Sakakibara K."/>
            <person name="Fujita T."/>
            <person name="Oishi K."/>
            <person name="Shin-I T."/>
            <person name="Kuroki Y."/>
            <person name="Toyoda A."/>
            <person name="Suzuki Y."/>
            <person name="Hashimoto A."/>
            <person name="Yamaguchi K."/>
            <person name="Sugano A."/>
            <person name="Kohara Y."/>
            <person name="Fujiyama A."/>
            <person name="Anterola A."/>
            <person name="Aoki S."/>
            <person name="Ashton N."/>
            <person name="Barbazuk W.B."/>
            <person name="Barker E."/>
            <person name="Bennetzen J."/>
            <person name="Bezanilla M."/>
            <person name="Blankenship R."/>
            <person name="Cho S.H."/>
            <person name="Dutcher S."/>
            <person name="Estelle M."/>
            <person name="Fawcett J.A."/>
            <person name="Gundlach H."/>
            <person name="Hanada K."/>
            <person name="Heyl A."/>
            <person name="Hicks K.A."/>
            <person name="Hugh J."/>
            <person name="Lohr M."/>
            <person name="Mayer K."/>
            <person name="Melkozernov A."/>
            <person name="Murata T."/>
            <person name="Nelson D."/>
            <person name="Pils B."/>
            <person name="Prigge M."/>
            <person name="Reiss B."/>
            <person name="Renner T."/>
            <person name="Rombauts S."/>
            <person name="Rushton P."/>
            <person name="Sanderfoot A."/>
            <person name="Schween G."/>
            <person name="Shiu S.-H."/>
            <person name="Stueber K."/>
            <person name="Theodoulou F.L."/>
            <person name="Tu H."/>
            <person name="Van de Peer Y."/>
            <person name="Verrier P.J."/>
            <person name="Waters E."/>
            <person name="Wood A."/>
            <person name="Yang L."/>
            <person name="Cove D."/>
            <person name="Cuming A."/>
            <person name="Hasebe M."/>
            <person name="Lucas S."/>
            <person name="Mishler D.B."/>
            <person name="Reski R."/>
            <person name="Grigoriev I."/>
            <person name="Quatrano R.S."/>
            <person name="Boore J.L."/>
        </authorList>
    </citation>
    <scope>NUCLEOTIDE SEQUENCE [LARGE SCALE GENOMIC DNA]</scope>
    <source>
        <strain evidence="11 12">cv. Gransden 2004</strain>
    </source>
</reference>
<comment type="subcellular location">
    <subcellularLocation>
        <location evidence="2">Secreted</location>
    </subcellularLocation>
</comment>
<reference evidence="10 12" key="2">
    <citation type="journal article" date="2018" name="Plant J.">
        <title>The Physcomitrella patens chromosome-scale assembly reveals moss genome structure and evolution.</title>
        <authorList>
            <person name="Lang D."/>
            <person name="Ullrich K.K."/>
            <person name="Murat F."/>
            <person name="Fuchs J."/>
            <person name="Jenkins J."/>
            <person name="Haas F.B."/>
            <person name="Piednoel M."/>
            <person name="Gundlach H."/>
            <person name="Van Bel M."/>
            <person name="Meyberg R."/>
            <person name="Vives C."/>
            <person name="Morata J."/>
            <person name="Symeonidi A."/>
            <person name="Hiss M."/>
            <person name="Muchero W."/>
            <person name="Kamisugi Y."/>
            <person name="Saleh O."/>
            <person name="Blanc G."/>
            <person name="Decker E.L."/>
            <person name="van Gessel N."/>
            <person name="Grimwood J."/>
            <person name="Hayes R.D."/>
            <person name="Graham S.W."/>
            <person name="Gunter L.E."/>
            <person name="McDaniel S.F."/>
            <person name="Hoernstein S.N.W."/>
            <person name="Larsson A."/>
            <person name="Li F.W."/>
            <person name="Perroud P.F."/>
            <person name="Phillips J."/>
            <person name="Ranjan P."/>
            <person name="Rokshar D.S."/>
            <person name="Rothfels C.J."/>
            <person name="Schneider L."/>
            <person name="Shu S."/>
            <person name="Stevenson D.W."/>
            <person name="Thummler F."/>
            <person name="Tillich M."/>
            <person name="Villarreal Aguilar J.C."/>
            <person name="Widiez T."/>
            <person name="Wong G.K."/>
            <person name="Wymore A."/>
            <person name="Zhang Y."/>
            <person name="Zimmer A.D."/>
            <person name="Quatrano R.S."/>
            <person name="Mayer K.F.X."/>
            <person name="Goodstein D."/>
            <person name="Casacuberta J.M."/>
            <person name="Vandepoele K."/>
            <person name="Reski R."/>
            <person name="Cuming A.C."/>
            <person name="Tuskan G.A."/>
            <person name="Maumus F."/>
            <person name="Salse J."/>
            <person name="Schmutz J."/>
            <person name="Rensing S.A."/>
        </authorList>
    </citation>
    <scope>NUCLEOTIDE SEQUENCE [LARGE SCALE GENOMIC DNA]</scope>
    <source>
        <strain evidence="11 12">cv. Gransden 2004</strain>
    </source>
</reference>
<keyword evidence="7" id="KW-0456">Lyase</keyword>